<gene>
    <name evidence="1" type="ORF">H671_8g19571</name>
</gene>
<name>A0A061HVK9_CRIGR</name>
<proteinExistence type="predicted"/>
<protein>
    <submittedName>
        <fullName evidence="1">Uncharacterized protein</fullName>
    </submittedName>
</protein>
<dbReference type="Proteomes" id="UP000030759">
    <property type="component" value="Unassembled WGS sequence"/>
</dbReference>
<sequence length="81" mass="9244">MTDTNALTALAEADFSPYSAEAVSWLDIIEIRILVNYLYLDILELLTEHRLYYTDGFSYVEPSLHICGEAYLIMMDDSSDV</sequence>
<reference evidence="2" key="1">
    <citation type="journal article" date="2013" name="Nat. Biotechnol.">
        <title>Chinese hamster genome sequenced from sorted chromosomes.</title>
        <authorList>
            <person name="Brinkrolf K."/>
            <person name="Rupp O."/>
            <person name="Laux H."/>
            <person name="Kollin F."/>
            <person name="Ernst W."/>
            <person name="Linke B."/>
            <person name="Kofler R."/>
            <person name="Romand S."/>
            <person name="Hesse F."/>
            <person name="Budach W.E."/>
            <person name="Galosy S."/>
            <person name="Muller D."/>
            <person name="Noll T."/>
            <person name="Wienberg J."/>
            <person name="Jostock T."/>
            <person name="Leonard M."/>
            <person name="Grillari J."/>
            <person name="Tauch A."/>
            <person name="Goesmann A."/>
            <person name="Helk B."/>
            <person name="Mott J.E."/>
            <person name="Puhler A."/>
            <person name="Borth N."/>
        </authorList>
    </citation>
    <scope>NUCLEOTIDE SEQUENCE [LARGE SCALE GENOMIC DNA]</scope>
    <source>
        <strain evidence="2">17A/GY</strain>
    </source>
</reference>
<dbReference type="AlphaFoldDB" id="A0A061HVK9"/>
<evidence type="ECO:0000313" key="1">
    <source>
        <dbReference type="EMBL" id="ERE66264.1"/>
    </source>
</evidence>
<evidence type="ECO:0000313" key="2">
    <source>
        <dbReference type="Proteomes" id="UP000030759"/>
    </source>
</evidence>
<organism evidence="1 2">
    <name type="scientific">Cricetulus griseus</name>
    <name type="common">Chinese hamster</name>
    <name type="synonym">Cricetulus barabensis griseus</name>
    <dbReference type="NCBI Taxonomy" id="10029"/>
    <lineage>
        <taxon>Eukaryota</taxon>
        <taxon>Metazoa</taxon>
        <taxon>Chordata</taxon>
        <taxon>Craniata</taxon>
        <taxon>Vertebrata</taxon>
        <taxon>Euteleostomi</taxon>
        <taxon>Mammalia</taxon>
        <taxon>Eutheria</taxon>
        <taxon>Euarchontoglires</taxon>
        <taxon>Glires</taxon>
        <taxon>Rodentia</taxon>
        <taxon>Myomorpha</taxon>
        <taxon>Muroidea</taxon>
        <taxon>Cricetidae</taxon>
        <taxon>Cricetinae</taxon>
        <taxon>Cricetulus</taxon>
    </lineage>
</organism>
<dbReference type="EMBL" id="KE682711">
    <property type="protein sequence ID" value="ERE66264.1"/>
    <property type="molecule type" value="Genomic_DNA"/>
</dbReference>
<accession>A0A061HVK9</accession>